<organism evidence="1 2">
    <name type="scientific">Avena sativa</name>
    <name type="common">Oat</name>
    <dbReference type="NCBI Taxonomy" id="4498"/>
    <lineage>
        <taxon>Eukaryota</taxon>
        <taxon>Viridiplantae</taxon>
        <taxon>Streptophyta</taxon>
        <taxon>Embryophyta</taxon>
        <taxon>Tracheophyta</taxon>
        <taxon>Spermatophyta</taxon>
        <taxon>Magnoliopsida</taxon>
        <taxon>Liliopsida</taxon>
        <taxon>Poales</taxon>
        <taxon>Poaceae</taxon>
        <taxon>BOP clade</taxon>
        <taxon>Pooideae</taxon>
        <taxon>Poodae</taxon>
        <taxon>Poeae</taxon>
        <taxon>Poeae Chloroplast Group 1 (Aveneae type)</taxon>
        <taxon>Aveninae</taxon>
        <taxon>Avena</taxon>
    </lineage>
</organism>
<evidence type="ECO:0000313" key="1">
    <source>
        <dbReference type="EnsemblPlants" id="AVESA.00010b.r2.5AG0802460.1.CDS"/>
    </source>
</evidence>
<reference evidence="1" key="2">
    <citation type="submission" date="2025-09" db="UniProtKB">
        <authorList>
            <consortium name="EnsemblPlants"/>
        </authorList>
    </citation>
    <scope>IDENTIFICATION</scope>
</reference>
<sequence length="654" mass="74512">MQATESIVKLFTEWEIQLLLLLSFTLQLFLFFAGSLRRCSYSGFLRVCNWIAYLGADFVAVYALGYLSRHNEDDETRGTEPLAAFFWAPFLLIHLGGQDTISALSMEDNNLWLRHLLNLVVQVILALYVFWKSIGRLKNAELLASGVLVFVAGIIKYVERIWCLKRGSLAGLANTDEVDPRNVGVDPGGYASTLIGAVTTMRFAIQVFGSSVDSRYNVSFNDPDQMDQIVIATRLLLGLMYDELYTKARVLRTWSFMIFRLISQISFVLAFAVFHHSSIVVEQQGGRYMKADVAITYSLFIGGVFVEVCSVLNSMMSPWTWKMLKDHKWERLARLSWLVLSSDIGWPEKKQRWPCSFGQYNFLSWLTDGHPPQAKRRRRTLCQGVMTVVRRAFVDVMGVNRKKLFWMSKVLDTWYIDADQVVIDKYVAREIVRLTEEHELITPTREWPNLAPVLMYGVLDWEDNFGKVIVHMHVLTELHLPSYDDDDHMMADDEDDGAFGMAQICRKLSNYMMYLLVSNPSVLPLTTSSERVLETCHKDESSVVGRMGHYNKHYLHPSKETVEEMVYMWTRLLLYAAGKSRPSVHASQLASSGGELITLAWLLMVLHQLGDYRGTRLGTIVTSFTDTRDVYAFNMVARTNENAAAGTSNPSRAS</sequence>
<dbReference type="Proteomes" id="UP001732700">
    <property type="component" value="Chromosome 5A"/>
</dbReference>
<proteinExistence type="predicted"/>
<name>A0ACD5XJH5_AVESA</name>
<evidence type="ECO:0000313" key="2">
    <source>
        <dbReference type="Proteomes" id="UP001732700"/>
    </source>
</evidence>
<keyword evidence="2" id="KW-1185">Reference proteome</keyword>
<dbReference type="EnsemblPlants" id="AVESA.00010b.r2.5AG0802460.1">
    <property type="protein sequence ID" value="AVESA.00010b.r2.5AG0802460.1.CDS"/>
    <property type="gene ID" value="AVESA.00010b.r2.5AG0802460"/>
</dbReference>
<reference evidence="1" key="1">
    <citation type="submission" date="2021-05" db="EMBL/GenBank/DDBJ databases">
        <authorList>
            <person name="Scholz U."/>
            <person name="Mascher M."/>
            <person name="Fiebig A."/>
        </authorList>
    </citation>
    <scope>NUCLEOTIDE SEQUENCE [LARGE SCALE GENOMIC DNA]</scope>
</reference>
<protein>
    <submittedName>
        <fullName evidence="1">Uncharacterized protein</fullName>
    </submittedName>
</protein>
<accession>A0ACD5XJH5</accession>